<accession>A0A5C1Q461</accession>
<dbReference type="AlphaFoldDB" id="A0A5C1Q461"/>
<evidence type="ECO:0000256" key="1">
    <source>
        <dbReference type="SAM" id="MobiDB-lite"/>
    </source>
</evidence>
<feature type="signal peptide" evidence="2">
    <location>
        <begin position="1"/>
        <end position="27"/>
    </location>
</feature>
<dbReference type="Pfam" id="PF20245">
    <property type="entry name" value="DUF6600"/>
    <property type="match status" value="1"/>
</dbReference>
<keyword evidence="2" id="KW-0732">Signal</keyword>
<dbReference type="EMBL" id="JBEPLS010000028">
    <property type="protein sequence ID" value="MET3605957.1"/>
    <property type="molecule type" value="Genomic_DNA"/>
</dbReference>
<dbReference type="Proteomes" id="UP001549111">
    <property type="component" value="Unassembled WGS sequence"/>
</dbReference>
<evidence type="ECO:0000313" key="4">
    <source>
        <dbReference type="EMBL" id="QEN01910.1"/>
    </source>
</evidence>
<dbReference type="InterPro" id="IPR046535">
    <property type="entry name" value="DUF6600"/>
</dbReference>
<dbReference type="Proteomes" id="UP000323522">
    <property type="component" value="Chromosome"/>
</dbReference>
<feature type="compositionally biased region" description="Basic and acidic residues" evidence="1">
    <location>
        <begin position="412"/>
        <end position="422"/>
    </location>
</feature>
<evidence type="ECO:0008006" key="7">
    <source>
        <dbReference type="Google" id="ProtNLM"/>
    </source>
</evidence>
<evidence type="ECO:0000256" key="2">
    <source>
        <dbReference type="SAM" id="SignalP"/>
    </source>
</evidence>
<feature type="compositionally biased region" description="Basic and acidic residues" evidence="1">
    <location>
        <begin position="216"/>
        <end position="227"/>
    </location>
</feature>
<proteinExistence type="predicted"/>
<keyword evidence="6" id="KW-1185">Reference proteome</keyword>
<name>A0A5C1Q461_9BURK</name>
<dbReference type="KEGG" id="snn:EWH46_14775"/>
<evidence type="ECO:0000313" key="3">
    <source>
        <dbReference type="EMBL" id="MET3605957.1"/>
    </source>
</evidence>
<dbReference type="EMBL" id="CP035708">
    <property type="protein sequence ID" value="QEN01910.1"/>
    <property type="molecule type" value="Genomic_DNA"/>
</dbReference>
<reference evidence="4 5" key="1">
    <citation type="submission" date="2019-02" db="EMBL/GenBank/DDBJ databases">
        <title>Complete Genome Sequence and Methylome Analysis of Sphaerotilus natans subsp. sulfidivorans D-507.</title>
        <authorList>
            <person name="Fomenkov A."/>
            <person name="Gridneva E."/>
            <person name="Smolyakov D."/>
            <person name="Dubinina G."/>
            <person name="Vincze T."/>
            <person name="Grabovich M."/>
            <person name="Roberts R.J."/>
        </authorList>
    </citation>
    <scope>NUCLEOTIDE SEQUENCE [LARGE SCALE GENOMIC DNA]</scope>
    <source>
        <strain evidence="4 5">D-507</strain>
    </source>
</reference>
<feature type="compositionally biased region" description="Basic and acidic residues" evidence="1">
    <location>
        <begin position="431"/>
        <end position="443"/>
    </location>
</feature>
<evidence type="ECO:0000313" key="5">
    <source>
        <dbReference type="Proteomes" id="UP000323522"/>
    </source>
</evidence>
<protein>
    <recommendedName>
        <fullName evidence="7">FecR protein domain-containing protein</fullName>
    </recommendedName>
</protein>
<feature type="compositionally biased region" description="Pro residues" evidence="1">
    <location>
        <begin position="393"/>
        <end position="407"/>
    </location>
</feature>
<dbReference type="OrthoDB" id="5485224at2"/>
<evidence type="ECO:0000313" key="6">
    <source>
        <dbReference type="Proteomes" id="UP001549111"/>
    </source>
</evidence>
<feature type="region of interest" description="Disordered" evidence="1">
    <location>
        <begin position="216"/>
        <end position="241"/>
    </location>
</feature>
<dbReference type="RefSeq" id="WP_149504568.1">
    <property type="nucleotide sequence ID" value="NZ_CP035708.1"/>
</dbReference>
<reference evidence="3 6" key="2">
    <citation type="submission" date="2024-06" db="EMBL/GenBank/DDBJ databases">
        <title>Genomic Encyclopedia of Type Strains, Phase IV (KMG-IV): sequencing the most valuable type-strain genomes for metagenomic binning, comparative biology and taxonomic classification.</title>
        <authorList>
            <person name="Goeker M."/>
        </authorList>
    </citation>
    <scope>NUCLEOTIDE SEQUENCE [LARGE SCALE GENOMIC DNA]</scope>
    <source>
        <strain evidence="3 6">D-501</strain>
    </source>
</reference>
<sequence length="443" mass="49388">MDRILHRSVPAALVLGAALLLAPPAMAGRGDADSPVARVLRVDGTLRLQRGADGDLGTDELRAERRSPVREGDRLRSAAGSRTEIAFGSDRLRLDENSVLSVRRLSAGRIELRLEQGSLALLLEGDDDPLRWRIETAAAMHRPQGPGLFRIDAPESARWLDGAAATAWRSPMHLESADDSLLLQPGRRAEPDGRRGWQTRLPEADRFARWAMDDSQERWNDPDHDAPRTSLRPRAPVELPDDLDGADTLDRHGRWEHASDWGWVWVPRASLGWAPYRQGRWRRGADGWLWIDSAPWGVATFRHGRWVRWDSHWAWLPGPALRHVEPVAPVWEAPPPRVIVQPAPVIIETRPARPIHPDTPVRPAPAPPVVRIVPAAPVAPVMPAPTPIIVRPAPQPMPQPIQPPAPAPVREAAPRPDRRIHENMMSPAAREAAEELRRAQRQQ</sequence>
<feature type="region of interest" description="Disordered" evidence="1">
    <location>
        <begin position="393"/>
        <end position="443"/>
    </location>
</feature>
<feature type="chain" id="PRO_5044017172" description="FecR protein domain-containing protein" evidence="2">
    <location>
        <begin position="28"/>
        <end position="443"/>
    </location>
</feature>
<organism evidence="4 5">
    <name type="scientific">Sphaerotilus sulfidivorans</name>
    <dbReference type="NCBI Taxonomy" id="639200"/>
    <lineage>
        <taxon>Bacteria</taxon>
        <taxon>Pseudomonadati</taxon>
        <taxon>Pseudomonadota</taxon>
        <taxon>Betaproteobacteria</taxon>
        <taxon>Burkholderiales</taxon>
        <taxon>Sphaerotilaceae</taxon>
        <taxon>Sphaerotilus</taxon>
    </lineage>
</organism>
<gene>
    <name evidence="3" type="ORF">ABIC99_003792</name>
    <name evidence="4" type="ORF">EWH46_14775</name>
</gene>